<dbReference type="PANTHER" id="PTHR28055">
    <property type="entry name" value="ALTERED INHERITANCE OF MITOCHONDRIA PROTEIN 41, MITOCHONDRIAL"/>
    <property type="match status" value="1"/>
</dbReference>
<accession>A0A1G1V817</accession>
<reference evidence="1 2" key="1">
    <citation type="journal article" date="2016" name="Nat. Commun.">
        <title>Thousands of microbial genomes shed light on interconnected biogeochemical processes in an aquifer system.</title>
        <authorList>
            <person name="Anantharaman K."/>
            <person name="Brown C.T."/>
            <person name="Hug L.A."/>
            <person name="Sharon I."/>
            <person name="Castelle C.J."/>
            <person name="Probst A.J."/>
            <person name="Thomas B.C."/>
            <person name="Singh A."/>
            <person name="Wilkins M.J."/>
            <person name="Karaoz U."/>
            <person name="Brodie E.L."/>
            <person name="Williams K.H."/>
            <person name="Hubbard S.S."/>
            <person name="Banfield J.F."/>
        </authorList>
    </citation>
    <scope>NUCLEOTIDE SEQUENCE [LARGE SCALE GENOMIC DNA]</scope>
</reference>
<proteinExistence type="predicted"/>
<dbReference type="GO" id="GO:0016884">
    <property type="term" value="F:carbon-nitrogen ligase activity, with glutamine as amido-N-donor"/>
    <property type="evidence" value="ECO:0007669"/>
    <property type="project" value="InterPro"/>
</dbReference>
<dbReference type="InterPro" id="IPR042184">
    <property type="entry name" value="YqeY/Aim41_N"/>
</dbReference>
<dbReference type="EMBL" id="MHCA01000034">
    <property type="protein sequence ID" value="OGY11598.1"/>
    <property type="molecule type" value="Genomic_DNA"/>
</dbReference>
<evidence type="ECO:0000313" key="2">
    <source>
        <dbReference type="Proteomes" id="UP000178272"/>
    </source>
</evidence>
<dbReference type="STRING" id="1797517.A3F61_01740"/>
<evidence type="ECO:0008006" key="3">
    <source>
        <dbReference type="Google" id="ProtNLM"/>
    </source>
</evidence>
<name>A0A1G1V817_9BACT</name>
<protein>
    <recommendedName>
        <fullName evidence="3">Glutamyl-tRNA amidotransferase</fullName>
    </recommendedName>
</protein>
<dbReference type="PANTHER" id="PTHR28055:SF1">
    <property type="entry name" value="ALTERED INHERITANCE OF MITOCHONDRIA PROTEIN 41, MITOCHONDRIAL"/>
    <property type="match status" value="1"/>
</dbReference>
<gene>
    <name evidence="1" type="ORF">A3F61_01740</name>
</gene>
<dbReference type="Gene3D" id="1.10.10.410">
    <property type="match status" value="1"/>
</dbReference>
<dbReference type="InterPro" id="IPR019004">
    <property type="entry name" value="YqeY/Aim41"/>
</dbReference>
<dbReference type="Pfam" id="PF09424">
    <property type="entry name" value="YqeY"/>
    <property type="match status" value="1"/>
</dbReference>
<comment type="caution">
    <text evidence="1">The sequence shown here is derived from an EMBL/GenBank/DDBJ whole genome shotgun (WGS) entry which is preliminary data.</text>
</comment>
<dbReference type="InterPro" id="IPR023168">
    <property type="entry name" value="GatB_Yqey_C_2"/>
</dbReference>
<dbReference type="Proteomes" id="UP000178272">
    <property type="component" value="Unassembled WGS sequence"/>
</dbReference>
<dbReference type="InterPro" id="IPR003789">
    <property type="entry name" value="Asn/Gln_tRNA_amidoTrase-B-like"/>
</dbReference>
<sequence length="148" mass="16303">MLKDELSKQIIESLKSGNSVRVSTLRLLASALHNEEIAKQSQLSNDDEVVIIKRQLKQREEAVEAYEKAGRIESAEKERAEGEILKEFLPEQIGESELSDIVNKTIEESGARSMSDFGKVMSVVMAKVKGQADGKLTSELVRAKLSAG</sequence>
<dbReference type="Gene3D" id="1.10.1510.10">
    <property type="entry name" value="Uncharacterised protein YqeY/AIM41 PF09424, N-terminal domain"/>
    <property type="match status" value="1"/>
</dbReference>
<dbReference type="AlphaFoldDB" id="A0A1G1V817"/>
<organism evidence="1 2">
    <name type="scientific">Candidatus Blackburnbacteria bacterium RIFCSPHIGHO2_12_FULL_41_13b</name>
    <dbReference type="NCBI Taxonomy" id="1797517"/>
    <lineage>
        <taxon>Bacteria</taxon>
        <taxon>Candidatus Blackburniibacteriota</taxon>
    </lineage>
</organism>
<evidence type="ECO:0000313" key="1">
    <source>
        <dbReference type="EMBL" id="OGY11598.1"/>
    </source>
</evidence>
<dbReference type="SUPFAM" id="SSF89095">
    <property type="entry name" value="GatB/YqeY motif"/>
    <property type="match status" value="1"/>
</dbReference>